<dbReference type="GO" id="GO:0008670">
    <property type="term" value="F:2,4-dienoyl-CoA reductase (NADPH) activity"/>
    <property type="evidence" value="ECO:0007669"/>
    <property type="project" value="TreeGrafter"/>
</dbReference>
<dbReference type="Pfam" id="PF00106">
    <property type="entry name" value="adh_short"/>
    <property type="match status" value="1"/>
</dbReference>
<evidence type="ECO:0000313" key="2">
    <source>
        <dbReference type="EMBL" id="MDO4841484.1"/>
    </source>
</evidence>
<dbReference type="SUPFAM" id="SSF51735">
    <property type="entry name" value="NAD(P)-binding Rossmann-fold domains"/>
    <property type="match status" value="1"/>
</dbReference>
<dbReference type="PANTHER" id="PTHR43658:SF8">
    <property type="entry name" value="17-BETA-HYDROXYSTEROID DEHYDROGENASE 14-RELATED"/>
    <property type="match status" value="1"/>
</dbReference>
<accession>A0AA43UB31</accession>
<dbReference type="InterPro" id="IPR002347">
    <property type="entry name" value="SDR_fam"/>
</dbReference>
<evidence type="ECO:0000313" key="3">
    <source>
        <dbReference type="Proteomes" id="UP001168575"/>
    </source>
</evidence>
<gene>
    <name evidence="2" type="ORF">Q3982_02260</name>
</gene>
<dbReference type="PRINTS" id="PR00081">
    <property type="entry name" value="GDHRDH"/>
</dbReference>
<proteinExistence type="predicted"/>
<dbReference type="EMBL" id="JAUMVS010000021">
    <property type="protein sequence ID" value="MDO4841484.1"/>
    <property type="molecule type" value="Genomic_DNA"/>
</dbReference>
<name>A0AA43UB31_9ACTN</name>
<dbReference type="Pfam" id="PF13561">
    <property type="entry name" value="adh_short_C2"/>
    <property type="match status" value="1"/>
</dbReference>
<dbReference type="AlphaFoldDB" id="A0AA43UB31"/>
<protein>
    <submittedName>
        <fullName evidence="2">SDR family oxidoreductase</fullName>
    </submittedName>
</protein>
<dbReference type="PANTHER" id="PTHR43658">
    <property type="entry name" value="SHORT-CHAIN DEHYDROGENASE/REDUCTASE"/>
    <property type="match status" value="1"/>
</dbReference>
<sequence>MAKVSVITGGAGGIGIETVKLLAKEASVLVVDFQEERIAIAKEELKHLDNVEYICADVSKIEDAEKVGAKAREMGEVLHVIHAAAINEAFIDYRPSATEIITNNVGGAINMGRVFFPLVGEGSCYLNVASMSSYYADYTLLVDQYKAALNDDFQPLIDACGGEINGTEAYSVSKRFTRWYTMANIDRMSEKGARIVSISPGLIWTPMPQAVEKLMPGVITGFACTCPVEGRMGKPEEAAELIDFMLHAKYINGEDVLIDGGMLNHCNIEQLDD</sequence>
<dbReference type="Gene3D" id="3.40.50.720">
    <property type="entry name" value="NAD(P)-binding Rossmann-like Domain"/>
    <property type="match status" value="1"/>
</dbReference>
<organism evidence="2 3">
    <name type="scientific">Phoenicibacter congonensis</name>
    <dbReference type="NCBI Taxonomy" id="1944646"/>
    <lineage>
        <taxon>Bacteria</taxon>
        <taxon>Bacillati</taxon>
        <taxon>Actinomycetota</taxon>
        <taxon>Coriobacteriia</taxon>
        <taxon>Eggerthellales</taxon>
        <taxon>Eggerthellaceae</taxon>
        <taxon>Phoenicibacter</taxon>
    </lineage>
</organism>
<dbReference type="CDD" id="cd05233">
    <property type="entry name" value="SDR_c"/>
    <property type="match status" value="1"/>
</dbReference>
<keyword evidence="3" id="KW-1185">Reference proteome</keyword>
<dbReference type="InterPro" id="IPR036291">
    <property type="entry name" value="NAD(P)-bd_dom_sf"/>
</dbReference>
<dbReference type="Proteomes" id="UP001168575">
    <property type="component" value="Unassembled WGS sequence"/>
</dbReference>
<dbReference type="GO" id="GO:0006635">
    <property type="term" value="P:fatty acid beta-oxidation"/>
    <property type="evidence" value="ECO:0007669"/>
    <property type="project" value="TreeGrafter"/>
</dbReference>
<evidence type="ECO:0000256" key="1">
    <source>
        <dbReference type="ARBA" id="ARBA00023002"/>
    </source>
</evidence>
<reference evidence="2" key="1">
    <citation type="submission" date="2023-07" db="EMBL/GenBank/DDBJ databases">
        <title>Between Cages and Wild: Unraveling the Impact of Captivity on Animal Microbiomes and Antimicrobial Resistance.</title>
        <authorList>
            <person name="Schmartz G.P."/>
            <person name="Rehner J."/>
            <person name="Schuff M.J."/>
            <person name="Becker S.L."/>
            <person name="Kravczyk M."/>
            <person name="Gurevich A."/>
            <person name="Francke R."/>
            <person name="Mueller R."/>
            <person name="Keller V."/>
            <person name="Keller A."/>
        </authorList>
    </citation>
    <scope>NUCLEOTIDE SEQUENCE</scope>
    <source>
        <strain evidence="2">S12M_St_49</strain>
    </source>
</reference>
<comment type="caution">
    <text evidence="2">The sequence shown here is derived from an EMBL/GenBank/DDBJ whole genome shotgun (WGS) entry which is preliminary data.</text>
</comment>
<keyword evidence="1" id="KW-0560">Oxidoreductase</keyword>